<dbReference type="Proteomes" id="UP000234433">
    <property type="component" value="Unassembled WGS sequence"/>
</dbReference>
<dbReference type="OrthoDB" id="3338687at2"/>
<dbReference type="InterPro" id="IPR036291">
    <property type="entry name" value="NAD(P)-bd_dom_sf"/>
</dbReference>
<dbReference type="Gene3D" id="3.40.50.720">
    <property type="entry name" value="NAD(P)-binding Rossmann-like Domain"/>
    <property type="match status" value="1"/>
</dbReference>
<dbReference type="RefSeq" id="WP_101618505.1">
    <property type="nucleotide sequence ID" value="NZ_FXZD01000001.1"/>
</dbReference>
<evidence type="ECO:0000313" key="2">
    <source>
        <dbReference type="Proteomes" id="UP000234433"/>
    </source>
</evidence>
<gene>
    <name evidence="1" type="ORF">BANT918_00118</name>
</gene>
<dbReference type="EMBL" id="FXZD01000001">
    <property type="protein sequence ID" value="SMX63813.1"/>
    <property type="molecule type" value="Genomic_DNA"/>
</dbReference>
<evidence type="ECO:0008006" key="3">
    <source>
        <dbReference type="Google" id="ProtNLM"/>
    </source>
</evidence>
<name>A0A2H1HLJ8_9MICO</name>
<proteinExistence type="predicted"/>
<reference evidence="1 2" key="1">
    <citation type="submission" date="2017-03" db="EMBL/GenBank/DDBJ databases">
        <authorList>
            <person name="Afonso C.L."/>
            <person name="Miller P.J."/>
            <person name="Scott M.A."/>
            <person name="Spackman E."/>
            <person name="Goraichik I."/>
            <person name="Dimitrov K.M."/>
            <person name="Suarez D.L."/>
            <person name="Swayne D.E."/>
        </authorList>
    </citation>
    <scope>NUCLEOTIDE SEQUENCE [LARGE SCALE GENOMIC DNA]</scope>
    <source>
        <strain evidence="1 2">CNRZ 918</strain>
    </source>
</reference>
<protein>
    <recommendedName>
        <fullName evidence="3">NAD(P)-dependent dehydrogenase, short-chain alcohol dehydrogenase family</fullName>
    </recommendedName>
</protein>
<evidence type="ECO:0000313" key="1">
    <source>
        <dbReference type="EMBL" id="SMX63813.1"/>
    </source>
</evidence>
<dbReference type="SUPFAM" id="SSF51735">
    <property type="entry name" value="NAD(P)-binding Rossmann-fold domains"/>
    <property type="match status" value="1"/>
</dbReference>
<sequence>MHILIFGASGHVGTGLAQHLSADHRITGIVRAQPADDTAYEPVLAPDWVDRPQSVIDELRRVDAPPVDAVIAAVGGWYVDVSMIDRGIDSFDEDYSSYLRGHFGACAVSEALAEEGGRAPVRHLALNGVASVEACLGSGAISVFGAAQEMLIRVAAAETEAVHYRELKVMAPIGGDDRNDLRGGVETIGLPAVADAVSALLSRPDEHEISTALNV</sequence>
<accession>A0A2H1HLJ8</accession>
<dbReference type="AlphaFoldDB" id="A0A2H1HLJ8"/>
<organism evidence="1 2">
    <name type="scientific">Brevibacterium antiquum CNRZ 918</name>
    <dbReference type="NCBI Taxonomy" id="1255637"/>
    <lineage>
        <taxon>Bacteria</taxon>
        <taxon>Bacillati</taxon>
        <taxon>Actinomycetota</taxon>
        <taxon>Actinomycetes</taxon>
        <taxon>Micrococcales</taxon>
        <taxon>Brevibacteriaceae</taxon>
        <taxon>Brevibacterium</taxon>
    </lineage>
</organism>